<feature type="region of interest" description="Disordered" evidence="2">
    <location>
        <begin position="397"/>
        <end position="429"/>
    </location>
</feature>
<feature type="region of interest" description="Disordered" evidence="2">
    <location>
        <begin position="535"/>
        <end position="565"/>
    </location>
</feature>
<name>A0AAE0CCB7_9CHLO</name>
<feature type="region of interest" description="Disordered" evidence="2">
    <location>
        <begin position="344"/>
        <end position="368"/>
    </location>
</feature>
<sequence>MFDPGKKEYQPPVFQGTYQAESDTSSVDTARESTWLDPAQIAELSQKDGQPVFLVRYQYRRGKVILMLGKPNAERGKGLRTCELSNKQMHRYSYSAALGQRGEYLPLGGQSAGCSGGLVGTIRQHMEDMISGEELTDLARLHLIEGPQQGTLRVLRTRATPRAKAVHYLCEAHGFYHKHASYYGVVFKPEYLASVTRKFDMCSWVTWDKASVVHKAPLSALVIQVEPTLRTEELRAQLARTFVNDLAAAAEADPHVSTGYTAAHGAREDEMLTDEMIDSDARDRREAITREAEEAMENLRRQHDASIREARYARHAANDVIHYGRYGAREQQLVDEAIASDTFREGLSADMPRERDEGGRGNQAPLNGLHSRGILEVNLHQRPEHRPVISLALPTASEDNFSGTTQVFQSSRQDQEAASHGSYHRFGLPQSTTGRCVKMFRPQVPETSVDIIMADLALAPAPGRSAGTHHEADSGTRGGDRRALGREPSMPGSQPGEAQVRGQCGPSTSERQWRDTRRCGETEEEVWWCRLFERTPGQLRPGAPNTDGAVTPAASRVRRLPRPGR</sequence>
<accession>A0AAE0CCB7</accession>
<protein>
    <submittedName>
        <fullName evidence="3">Uncharacterized protein</fullName>
    </submittedName>
</protein>
<keyword evidence="4" id="KW-1185">Reference proteome</keyword>
<reference evidence="3 4" key="1">
    <citation type="journal article" date="2015" name="Genome Biol. Evol.">
        <title>Comparative Genomics of a Bacterivorous Green Alga Reveals Evolutionary Causalities and Consequences of Phago-Mixotrophic Mode of Nutrition.</title>
        <authorList>
            <person name="Burns J.A."/>
            <person name="Paasch A."/>
            <person name="Narechania A."/>
            <person name="Kim E."/>
        </authorList>
    </citation>
    <scope>NUCLEOTIDE SEQUENCE [LARGE SCALE GENOMIC DNA]</scope>
    <source>
        <strain evidence="3 4">PLY_AMNH</strain>
    </source>
</reference>
<proteinExistence type="predicted"/>
<feature type="compositionally biased region" description="Basic and acidic residues" evidence="2">
    <location>
        <begin position="468"/>
        <end position="485"/>
    </location>
</feature>
<evidence type="ECO:0000256" key="1">
    <source>
        <dbReference type="SAM" id="Coils"/>
    </source>
</evidence>
<keyword evidence="1" id="KW-0175">Coiled coil</keyword>
<comment type="caution">
    <text evidence="3">The sequence shown here is derived from an EMBL/GenBank/DDBJ whole genome shotgun (WGS) entry which is preliminary data.</text>
</comment>
<dbReference type="Proteomes" id="UP001190700">
    <property type="component" value="Unassembled WGS sequence"/>
</dbReference>
<evidence type="ECO:0000256" key="2">
    <source>
        <dbReference type="SAM" id="MobiDB-lite"/>
    </source>
</evidence>
<feature type="region of interest" description="Disordered" evidence="2">
    <location>
        <begin position="462"/>
        <end position="517"/>
    </location>
</feature>
<feature type="compositionally biased region" description="Polar residues" evidence="2">
    <location>
        <begin position="397"/>
        <end position="412"/>
    </location>
</feature>
<dbReference type="EMBL" id="LGRX02025407">
    <property type="protein sequence ID" value="KAK3252448.1"/>
    <property type="molecule type" value="Genomic_DNA"/>
</dbReference>
<feature type="coiled-coil region" evidence="1">
    <location>
        <begin position="282"/>
        <end position="309"/>
    </location>
</feature>
<gene>
    <name evidence="3" type="ORF">CYMTET_38254</name>
</gene>
<dbReference type="AlphaFoldDB" id="A0AAE0CCB7"/>
<feature type="compositionally biased region" description="Polar residues" evidence="2">
    <location>
        <begin position="16"/>
        <end position="28"/>
    </location>
</feature>
<feature type="compositionally biased region" description="Basic residues" evidence="2">
    <location>
        <begin position="556"/>
        <end position="565"/>
    </location>
</feature>
<feature type="region of interest" description="Disordered" evidence="2">
    <location>
        <begin position="1"/>
        <end position="30"/>
    </location>
</feature>
<organism evidence="3 4">
    <name type="scientific">Cymbomonas tetramitiformis</name>
    <dbReference type="NCBI Taxonomy" id="36881"/>
    <lineage>
        <taxon>Eukaryota</taxon>
        <taxon>Viridiplantae</taxon>
        <taxon>Chlorophyta</taxon>
        <taxon>Pyramimonadophyceae</taxon>
        <taxon>Pyramimonadales</taxon>
        <taxon>Pyramimonadaceae</taxon>
        <taxon>Cymbomonas</taxon>
    </lineage>
</organism>
<evidence type="ECO:0000313" key="4">
    <source>
        <dbReference type="Proteomes" id="UP001190700"/>
    </source>
</evidence>
<evidence type="ECO:0000313" key="3">
    <source>
        <dbReference type="EMBL" id="KAK3252448.1"/>
    </source>
</evidence>